<protein>
    <submittedName>
        <fullName evidence="4">Cytochrome P450 monooxygenase-like protein</fullName>
    </submittedName>
</protein>
<dbReference type="OrthoDB" id="1470350at2759"/>
<name>A0A6A6ZBH6_9PLEO</name>
<proteinExistence type="inferred from homology"/>
<organism evidence="4 5">
    <name type="scientific">Ophiobolus disseminans</name>
    <dbReference type="NCBI Taxonomy" id="1469910"/>
    <lineage>
        <taxon>Eukaryota</taxon>
        <taxon>Fungi</taxon>
        <taxon>Dikarya</taxon>
        <taxon>Ascomycota</taxon>
        <taxon>Pezizomycotina</taxon>
        <taxon>Dothideomycetes</taxon>
        <taxon>Pleosporomycetidae</taxon>
        <taxon>Pleosporales</taxon>
        <taxon>Pleosporineae</taxon>
        <taxon>Phaeosphaeriaceae</taxon>
        <taxon>Ophiobolus</taxon>
    </lineage>
</organism>
<evidence type="ECO:0000256" key="1">
    <source>
        <dbReference type="ARBA" id="ARBA00010617"/>
    </source>
</evidence>
<evidence type="ECO:0000256" key="2">
    <source>
        <dbReference type="PIRSR" id="PIRSR602401-1"/>
    </source>
</evidence>
<feature type="chain" id="PRO_5025398139" evidence="3">
    <location>
        <begin position="23"/>
        <end position="572"/>
    </location>
</feature>
<dbReference type="GO" id="GO:0004497">
    <property type="term" value="F:monooxygenase activity"/>
    <property type="evidence" value="ECO:0007669"/>
    <property type="project" value="UniProtKB-KW"/>
</dbReference>
<dbReference type="AlphaFoldDB" id="A0A6A6ZBH6"/>
<keyword evidence="2" id="KW-0479">Metal-binding</keyword>
<comment type="cofactor">
    <cofactor evidence="2">
        <name>heme</name>
        <dbReference type="ChEBI" id="CHEBI:30413"/>
    </cofactor>
</comment>
<keyword evidence="4" id="KW-0503">Monooxygenase</keyword>
<dbReference type="GO" id="GO:0016705">
    <property type="term" value="F:oxidoreductase activity, acting on paired donors, with incorporation or reduction of molecular oxygen"/>
    <property type="evidence" value="ECO:0007669"/>
    <property type="project" value="InterPro"/>
</dbReference>
<feature type="binding site" description="axial binding residue" evidence="2">
    <location>
        <position position="501"/>
    </location>
    <ligand>
        <name>heme</name>
        <dbReference type="ChEBI" id="CHEBI:30413"/>
    </ligand>
    <ligandPart>
        <name>Fe</name>
        <dbReference type="ChEBI" id="CHEBI:18248"/>
    </ligandPart>
</feature>
<dbReference type="PANTHER" id="PTHR24305:SF166">
    <property type="entry name" value="CYTOCHROME P450 12A4, MITOCHONDRIAL-RELATED"/>
    <property type="match status" value="1"/>
</dbReference>
<keyword evidence="2" id="KW-0349">Heme</keyword>
<dbReference type="InterPro" id="IPR002401">
    <property type="entry name" value="Cyt_P450_E_grp-I"/>
</dbReference>
<dbReference type="PRINTS" id="PR00385">
    <property type="entry name" value="P450"/>
</dbReference>
<dbReference type="PRINTS" id="PR00463">
    <property type="entry name" value="EP450I"/>
</dbReference>
<keyword evidence="2" id="KW-0408">Iron</keyword>
<keyword evidence="3" id="KW-0732">Signal</keyword>
<accession>A0A6A6ZBH6</accession>
<dbReference type="EMBL" id="MU006253">
    <property type="protein sequence ID" value="KAF2818346.1"/>
    <property type="molecule type" value="Genomic_DNA"/>
</dbReference>
<comment type="similarity">
    <text evidence="1">Belongs to the cytochrome P450 family.</text>
</comment>
<dbReference type="InterPro" id="IPR050121">
    <property type="entry name" value="Cytochrome_P450_monoxygenase"/>
</dbReference>
<keyword evidence="5" id="KW-1185">Reference proteome</keyword>
<keyword evidence="4" id="KW-0560">Oxidoreductase</keyword>
<evidence type="ECO:0000313" key="4">
    <source>
        <dbReference type="EMBL" id="KAF2818346.1"/>
    </source>
</evidence>
<dbReference type="Gene3D" id="1.10.630.10">
    <property type="entry name" value="Cytochrome P450"/>
    <property type="match status" value="1"/>
</dbReference>
<gene>
    <name evidence="4" type="ORF">CC86DRAFT_337210</name>
</gene>
<dbReference type="GO" id="GO:0005506">
    <property type="term" value="F:iron ion binding"/>
    <property type="evidence" value="ECO:0007669"/>
    <property type="project" value="InterPro"/>
</dbReference>
<dbReference type="Pfam" id="PF00067">
    <property type="entry name" value="p450"/>
    <property type="match status" value="1"/>
</dbReference>
<evidence type="ECO:0000313" key="5">
    <source>
        <dbReference type="Proteomes" id="UP000799424"/>
    </source>
</evidence>
<evidence type="ECO:0000256" key="3">
    <source>
        <dbReference type="SAM" id="SignalP"/>
    </source>
</evidence>
<dbReference type="PANTHER" id="PTHR24305">
    <property type="entry name" value="CYTOCHROME P450"/>
    <property type="match status" value="1"/>
</dbReference>
<dbReference type="Proteomes" id="UP000799424">
    <property type="component" value="Unassembled WGS sequence"/>
</dbReference>
<dbReference type="GO" id="GO:0020037">
    <property type="term" value="F:heme binding"/>
    <property type="evidence" value="ECO:0007669"/>
    <property type="project" value="InterPro"/>
</dbReference>
<dbReference type="InterPro" id="IPR001128">
    <property type="entry name" value="Cyt_P450"/>
</dbReference>
<dbReference type="SUPFAM" id="SSF48264">
    <property type="entry name" value="Cytochrome P450"/>
    <property type="match status" value="1"/>
</dbReference>
<sequence>MAMLTVLITLLALPAALVLWNAQSLAHNRAKAKATGLPYLERWISPINPFWLLYGSSFVRLCERFGIASENLSRIYSYGWEANSRAEVHEFANSDVVLVIHPGGLQLCVADAEIIYDILQRRTDFRRNMEEMAVLNVYGKNLSTTDDQEWQRHRKMTGVTFTEKNNELVWSQSLVQAKGMLEYWTKRSQQPIRSTSDDTKIFTLNVLAAALFNKVYSFEGQAEESSNRHIDDKSYMYRASLSTILSSIIQIFILGEEGLKARWTPKSWKGAAEAMATFRSYLLGLMDEERMYMQHGQTDRQHLVARLVRACEESDDGKSLDESRKVNMTEEEIISNLFVYAFAGNDTTAIALTNLITHLSANPQTQDWLAEELQHYLPDSDPESWSYDNLKRLKRCGAVIYESLRICHPLSQLVKTTGPTPQPLVVNGKTYIIPAGTSVHCSLPALHSHPKYWGKDPLAWNPEQHINSATHDDKNDSFDAEVLAADTSEHFIPWAWGQRVCPGKRFSQAELVAVLAGLFRNWRVEVVPEEGENLDEAQKRAWKTSLKVDHQGHMLHEMVNPGTVGLRWVRRD</sequence>
<dbReference type="InterPro" id="IPR036396">
    <property type="entry name" value="Cyt_P450_sf"/>
</dbReference>
<feature type="signal peptide" evidence="3">
    <location>
        <begin position="1"/>
        <end position="22"/>
    </location>
</feature>
<reference evidence="4" key="1">
    <citation type="journal article" date="2020" name="Stud. Mycol.">
        <title>101 Dothideomycetes genomes: a test case for predicting lifestyles and emergence of pathogens.</title>
        <authorList>
            <person name="Haridas S."/>
            <person name="Albert R."/>
            <person name="Binder M."/>
            <person name="Bloem J."/>
            <person name="Labutti K."/>
            <person name="Salamov A."/>
            <person name="Andreopoulos B."/>
            <person name="Baker S."/>
            <person name="Barry K."/>
            <person name="Bills G."/>
            <person name="Bluhm B."/>
            <person name="Cannon C."/>
            <person name="Castanera R."/>
            <person name="Culley D."/>
            <person name="Daum C."/>
            <person name="Ezra D."/>
            <person name="Gonzalez J."/>
            <person name="Henrissat B."/>
            <person name="Kuo A."/>
            <person name="Liang C."/>
            <person name="Lipzen A."/>
            <person name="Lutzoni F."/>
            <person name="Magnuson J."/>
            <person name="Mondo S."/>
            <person name="Nolan M."/>
            <person name="Ohm R."/>
            <person name="Pangilinan J."/>
            <person name="Park H.-J."/>
            <person name="Ramirez L."/>
            <person name="Alfaro M."/>
            <person name="Sun H."/>
            <person name="Tritt A."/>
            <person name="Yoshinaga Y."/>
            <person name="Zwiers L.-H."/>
            <person name="Turgeon B."/>
            <person name="Goodwin S."/>
            <person name="Spatafora J."/>
            <person name="Crous P."/>
            <person name="Grigoriev I."/>
        </authorList>
    </citation>
    <scope>NUCLEOTIDE SEQUENCE</scope>
    <source>
        <strain evidence="4">CBS 113818</strain>
    </source>
</reference>